<proteinExistence type="predicted"/>
<name>A0A9K3PW49_9STRA</name>
<evidence type="ECO:0000256" key="1">
    <source>
        <dbReference type="SAM" id="MobiDB-lite"/>
    </source>
</evidence>
<reference evidence="2" key="2">
    <citation type="submission" date="2021-04" db="EMBL/GenBank/DDBJ databases">
        <authorList>
            <person name="Podell S."/>
        </authorList>
    </citation>
    <scope>NUCLEOTIDE SEQUENCE</scope>
    <source>
        <strain evidence="2">Hildebrandi</strain>
    </source>
</reference>
<dbReference type="Proteomes" id="UP000693970">
    <property type="component" value="Unassembled WGS sequence"/>
</dbReference>
<organism evidence="2 3">
    <name type="scientific">Nitzschia inconspicua</name>
    <dbReference type="NCBI Taxonomy" id="303405"/>
    <lineage>
        <taxon>Eukaryota</taxon>
        <taxon>Sar</taxon>
        <taxon>Stramenopiles</taxon>
        <taxon>Ochrophyta</taxon>
        <taxon>Bacillariophyta</taxon>
        <taxon>Bacillariophyceae</taxon>
        <taxon>Bacillariophycidae</taxon>
        <taxon>Bacillariales</taxon>
        <taxon>Bacillariaceae</taxon>
        <taxon>Nitzschia</taxon>
    </lineage>
</organism>
<dbReference type="PANTHER" id="PTHR33050">
    <property type="entry name" value="REVERSE TRANSCRIPTASE DOMAIN-CONTAINING PROTEIN"/>
    <property type="match status" value="1"/>
</dbReference>
<evidence type="ECO:0000313" key="2">
    <source>
        <dbReference type="EMBL" id="KAG7361616.1"/>
    </source>
</evidence>
<gene>
    <name evidence="2" type="ORF">IV203_036717</name>
</gene>
<feature type="region of interest" description="Disordered" evidence="1">
    <location>
        <begin position="252"/>
        <end position="277"/>
    </location>
</feature>
<dbReference type="PANTHER" id="PTHR33050:SF7">
    <property type="entry name" value="RIBONUCLEASE H"/>
    <property type="match status" value="1"/>
</dbReference>
<protein>
    <submittedName>
        <fullName evidence="2">Uncharacterized protein</fullName>
    </submittedName>
</protein>
<feature type="region of interest" description="Disordered" evidence="1">
    <location>
        <begin position="768"/>
        <end position="793"/>
    </location>
</feature>
<dbReference type="CDD" id="cd09275">
    <property type="entry name" value="RNase_HI_RT_DIRS1"/>
    <property type="match status" value="1"/>
</dbReference>
<comment type="caution">
    <text evidence="2">The sequence shown here is derived from an EMBL/GenBank/DDBJ whole genome shotgun (WGS) entry which is preliminary data.</text>
</comment>
<reference evidence="2" key="1">
    <citation type="journal article" date="2021" name="Sci. Rep.">
        <title>Diploid genomic architecture of Nitzschia inconspicua, an elite biomass production diatom.</title>
        <authorList>
            <person name="Oliver A."/>
            <person name="Podell S."/>
            <person name="Pinowska A."/>
            <person name="Traller J.C."/>
            <person name="Smith S.R."/>
            <person name="McClure R."/>
            <person name="Beliaev A."/>
            <person name="Bohutskyi P."/>
            <person name="Hill E.A."/>
            <person name="Rabines A."/>
            <person name="Zheng H."/>
            <person name="Allen L.Z."/>
            <person name="Kuo A."/>
            <person name="Grigoriev I.V."/>
            <person name="Allen A.E."/>
            <person name="Hazlebeck D."/>
            <person name="Allen E.E."/>
        </authorList>
    </citation>
    <scope>NUCLEOTIDE SEQUENCE</scope>
    <source>
        <strain evidence="2">Hildebrandi</strain>
    </source>
</reference>
<evidence type="ECO:0000313" key="3">
    <source>
        <dbReference type="Proteomes" id="UP000693970"/>
    </source>
</evidence>
<keyword evidence="3" id="KW-1185">Reference proteome</keyword>
<feature type="compositionally biased region" description="Polar residues" evidence="1">
    <location>
        <begin position="775"/>
        <end position="787"/>
    </location>
</feature>
<sequence>MTAPNAQAALLTALLQSSCPTTHNPDNITWPPTFTFTNSDHTWIVPGQIFLALLNSNNIVCPILTLGIRQSALDTELGLHILFGLTLTAHSNTSDAAAPPQLIRINLTSEANPARVCLAPKKALTPAVTLAPPGSSLANTKTIPKLLPCPVEWITPFTQQPTSASEAYHLTWIHDFDFDQPAVTEFQAWTRAAATASETDPTISALATTADLLPLDQLPTLERDLQTWLADQVSHLDPGIQAAWTTVIAAPSSAEKQSGHQHTIPLPTSPPSPTNTPASTTDIMAAIATMGYKFGDKLAAALQTQHQPPQAGLMPDQIVQLVAHINQMTQRNQVPTQEQTVPAGRLSAEQRIALHGWSNLSPSESLAEFWTHYDNTTTTGTLETTIKHHLFKPLQTAEPTFDSTILNKTLIATVSTQAFIPMGKNLGLGPLACVFRPRGEITKLDNNYTLLQESKSVSLHTALCQRMGYYLERSPAFRACTAPAILATLTRAITEFFEMIPTQSELDCGTYPTVPVLPTLLEKIKDGNILEDTKDIPDMFFHPTVLKERQQLPPPPPPRSLDSFSVVSALTTPTKFSNHGQRSPALTTRLNRNHHPALTAAVQSWQTSHPNSPLPRLRDILTCNKMDTNEALTTCKLAQTDCLRYVLLGSCVGPCSLTHPNHTNLPHEFLNQFCVALNNTRPSKRLKPHTGKLTLHNNLTASHPLDVHVPTISHPSPPLTPSPPPALQLTAAQHPTATHTPNVPCRRITQIHNDQTASHVPNVRVPEIPKPQKDPTATQASCSTITPHQKDPRASHTLNVRVPTISQIQTDLTATHTPNVSCMTFTQTHNDPKASHTLNVRVPTIFQSHNDPKASHTLNVRVPTISQSHNDPKASHTPNVRVPTISQSHNDPKASHTLNVRVPTISQSHNDPKASHTLNVRVPTISQSHNDPKASHTLNVRVPTISQIQTDPTATHTPNVLVRRITLHNDLPASHTPNVNAPTISHPTLTLTNPSPTTLQLTAAQSKLHPHQLMFPRNIALRHPAAPTLLDWAINGCPTTCGPNWTLHQLNAYLTYGNHSSTHTPLATQAIQAETNEKVKAGICEAVPWSQIRLTNPPTLKVSPLAAIPHKTRRFRLIHDLSFSLPHSSGSFSPVNAFSDTANVPHHSMHELGHVIPRILHHMATAPAHTPLFLTKIDIKDGYWRMRVCKDGKWNFAYTLPRNDPKHELIVVLCLTLPMGWVDSPPFFCAVTETARDIMHAYEALPELPPHPLEHHMLNLTKHDAALLHHPPSPLPSPLPPALQEVYIDDFIALCPAKHLTHLQHHSWAMLHAIHDLFPPPDITGSTMEDPISIKKLASEGTWSTTKEVLGWLLNGQERTVSITYQKFQKVTSQISTLRRRRRVPMKDLVKLQGKLNWLSNAIVTGKPILGELDMFLHQHRHQNWITLPSDILILLQDWQLLIQQLHARPISVHELLPNSKPAYQGWTDASTSWGAGGVWFGAAQPLIPIVWSIEWPPDIIQAIQQSCVSINTLELFTILAHHLVLEAAVPTATLHHASVAIWCDNTTAVAWANKLRSSSCHFAHRILRLLTMRLLHNQECPFTTTHITGEYNTLADFASRKHPTDPHAFLTAFTSSFPPPQNNFWTLCHLPNETQQKLFSLLRPQPLAMELALLGAFAAFIRAGQHQPANKQVSAQTVLLALRAISQTHMLDGQPDPLADEKGQRHILLRRQIENYRRHDPPPKRKLALPHIAIKYLNVTRADNNPRYQAIHDLCTIAWFYLLRVGEYTQTTQTARRRTIQFRLEDVTLWNHTQVLHSTLPLQTLLSQCTAATLRISNQKNGRRNQVIHQEATRDVTCPIAAIIRRVHHIRQHTSDPATMLGTYFTGHKHVAKQVTVTDITTALKNTVQVLGLSRYNITPADISSHSLRAGGAMALHLGGVPAHTIKILGRWSSDTFLLYIQEQITGFSAGLSTQMSSTPLTPNAAIKPTLRLLPS</sequence>
<dbReference type="InterPro" id="IPR052055">
    <property type="entry name" value="Hepadnavirus_pol/RT"/>
</dbReference>
<accession>A0A9K3PW49</accession>
<dbReference type="EMBL" id="JAGRRH010000013">
    <property type="protein sequence ID" value="KAG7361616.1"/>
    <property type="molecule type" value="Genomic_DNA"/>
</dbReference>
<dbReference type="OrthoDB" id="121288at2759"/>